<evidence type="ECO:0000256" key="1">
    <source>
        <dbReference type="SAM" id="MobiDB-lite"/>
    </source>
</evidence>
<organism evidence="2 3">
    <name type="scientific">Adineta steineri</name>
    <dbReference type="NCBI Taxonomy" id="433720"/>
    <lineage>
        <taxon>Eukaryota</taxon>
        <taxon>Metazoa</taxon>
        <taxon>Spiralia</taxon>
        <taxon>Gnathifera</taxon>
        <taxon>Rotifera</taxon>
        <taxon>Eurotatoria</taxon>
        <taxon>Bdelloidea</taxon>
        <taxon>Adinetida</taxon>
        <taxon>Adinetidae</taxon>
        <taxon>Adineta</taxon>
    </lineage>
</organism>
<proteinExistence type="predicted"/>
<feature type="non-terminal residue" evidence="2">
    <location>
        <position position="35"/>
    </location>
</feature>
<evidence type="ECO:0000313" key="3">
    <source>
        <dbReference type="Proteomes" id="UP000663868"/>
    </source>
</evidence>
<name>A0A819M0F5_9BILA</name>
<gene>
    <name evidence="2" type="ORF">KXQ929_LOCUS26802</name>
</gene>
<reference evidence="2" key="1">
    <citation type="submission" date="2021-02" db="EMBL/GenBank/DDBJ databases">
        <authorList>
            <person name="Nowell W R."/>
        </authorList>
    </citation>
    <scope>NUCLEOTIDE SEQUENCE</scope>
</reference>
<dbReference type="AlphaFoldDB" id="A0A819M0F5"/>
<sequence>MSDNDEQQEESRKKKKKSRGNRKLQRFKAKLKKQG</sequence>
<feature type="region of interest" description="Disordered" evidence="1">
    <location>
        <begin position="1"/>
        <end position="35"/>
    </location>
</feature>
<protein>
    <submittedName>
        <fullName evidence="2">Uncharacterized protein</fullName>
    </submittedName>
</protein>
<comment type="caution">
    <text evidence="2">The sequence shown here is derived from an EMBL/GenBank/DDBJ whole genome shotgun (WGS) entry which is preliminary data.</text>
</comment>
<dbReference type="EMBL" id="CAJOBB010002468">
    <property type="protein sequence ID" value="CAF3971518.1"/>
    <property type="molecule type" value="Genomic_DNA"/>
</dbReference>
<dbReference type="Proteomes" id="UP000663868">
    <property type="component" value="Unassembled WGS sequence"/>
</dbReference>
<accession>A0A819M0F5</accession>
<evidence type="ECO:0000313" key="2">
    <source>
        <dbReference type="EMBL" id="CAF3971518.1"/>
    </source>
</evidence>
<feature type="compositionally biased region" description="Basic residues" evidence="1">
    <location>
        <begin position="13"/>
        <end position="35"/>
    </location>
</feature>